<keyword evidence="8" id="KW-0238">DNA-binding</keyword>
<dbReference type="SMART" id="SM00490">
    <property type="entry name" value="HELICc"/>
    <property type="match status" value="1"/>
</dbReference>
<dbReference type="GO" id="GO:0005524">
    <property type="term" value="F:ATP binding"/>
    <property type="evidence" value="ECO:0007669"/>
    <property type="project" value="UniProtKB-KW"/>
</dbReference>
<accession>A0A2K5HC71</accession>
<dbReference type="Ensembl" id="ENSCANT00000008079.1">
    <property type="protein sequence ID" value="ENSCANP00000001949.1"/>
    <property type="gene ID" value="ENSCANG00000007094.1"/>
</dbReference>
<dbReference type="PANTHER" id="PTHR11274:SF0">
    <property type="entry name" value="GENERAL TRANSCRIPTION AND DNA REPAIR FACTOR IIH HELICASE SUBUNIT XPB"/>
    <property type="match status" value="1"/>
</dbReference>
<dbReference type="InterPro" id="IPR050615">
    <property type="entry name" value="ATP-dep_DNA_Helicase"/>
</dbReference>
<dbReference type="FunFam" id="3.40.50.300:FF:000077">
    <property type="entry name" value="Probable DNA repair helicase RAD25"/>
    <property type="match status" value="1"/>
</dbReference>
<dbReference type="InterPro" id="IPR006935">
    <property type="entry name" value="Helicase/UvrB_N"/>
</dbReference>
<dbReference type="PROSITE" id="PS51192">
    <property type="entry name" value="HELICASE_ATP_BIND_1"/>
    <property type="match status" value="1"/>
</dbReference>
<dbReference type="InterPro" id="IPR001650">
    <property type="entry name" value="Helicase_C-like"/>
</dbReference>
<dbReference type="InterPro" id="IPR027417">
    <property type="entry name" value="P-loop_NTPase"/>
</dbReference>
<reference evidence="22" key="1">
    <citation type="submission" date="2025-08" db="UniProtKB">
        <authorList>
            <consortium name="Ensembl"/>
        </authorList>
    </citation>
    <scope>IDENTIFICATION</scope>
</reference>
<keyword evidence="10" id="KW-0413">Isomerase</keyword>
<dbReference type="Pfam" id="PF13625">
    <property type="entry name" value="Helicase_C_3"/>
    <property type="match status" value="1"/>
</dbReference>
<dbReference type="InterPro" id="IPR032438">
    <property type="entry name" value="ERCC3_RAD25_C"/>
</dbReference>
<dbReference type="Pfam" id="PF16203">
    <property type="entry name" value="ERCC3_RAD25_C"/>
    <property type="match status" value="1"/>
</dbReference>
<keyword evidence="3" id="KW-0547">Nucleotide-binding</keyword>
<evidence type="ECO:0000256" key="4">
    <source>
        <dbReference type="ARBA" id="ARBA00022763"/>
    </source>
</evidence>
<evidence type="ECO:0000256" key="12">
    <source>
        <dbReference type="ARBA" id="ARBA00032205"/>
    </source>
</evidence>
<evidence type="ECO:0000259" key="20">
    <source>
        <dbReference type="PROSITE" id="PS51192"/>
    </source>
</evidence>
<evidence type="ECO:0000259" key="21">
    <source>
        <dbReference type="PROSITE" id="PS51194"/>
    </source>
</evidence>
<feature type="domain" description="Helicase C-terminal" evidence="21">
    <location>
        <begin position="542"/>
        <end position="702"/>
    </location>
</feature>
<dbReference type="GO" id="GO:0006289">
    <property type="term" value="P:nucleotide-excision repair"/>
    <property type="evidence" value="ECO:0007669"/>
    <property type="project" value="InterPro"/>
</dbReference>
<dbReference type="PRINTS" id="PR00851">
    <property type="entry name" value="XRODRMPGMNTB"/>
</dbReference>
<dbReference type="Proteomes" id="UP000233080">
    <property type="component" value="Unassembled WGS sequence"/>
</dbReference>
<proteinExistence type="inferred from homology"/>
<evidence type="ECO:0000256" key="9">
    <source>
        <dbReference type="ARBA" id="ARBA00023204"/>
    </source>
</evidence>
<dbReference type="AlphaFoldDB" id="A0A2K5HC71"/>
<dbReference type="SUPFAM" id="SSF52540">
    <property type="entry name" value="P-loop containing nucleoside triphosphate hydrolases"/>
    <property type="match status" value="2"/>
</dbReference>
<dbReference type="GO" id="GO:0006367">
    <property type="term" value="P:transcription initiation at RNA polymerase II promoter"/>
    <property type="evidence" value="ECO:0007669"/>
    <property type="project" value="InterPro"/>
</dbReference>
<dbReference type="GeneID" id="105511520"/>
<keyword evidence="4" id="KW-0227">DNA damage</keyword>
<dbReference type="GO" id="GO:0016787">
    <property type="term" value="F:hydrolase activity"/>
    <property type="evidence" value="ECO:0007669"/>
    <property type="project" value="UniProtKB-KW"/>
</dbReference>
<dbReference type="InterPro" id="IPR014001">
    <property type="entry name" value="Helicase_ATP-bd"/>
</dbReference>
<keyword evidence="23" id="KW-1185">Reference proteome</keyword>
<name>A0A2K5HC71_COLAP</name>
<dbReference type="PANTHER" id="PTHR11274">
    <property type="entry name" value="RAD25/XP-B DNA REPAIR HELICASE"/>
    <property type="match status" value="1"/>
</dbReference>
<evidence type="ECO:0000313" key="22">
    <source>
        <dbReference type="Ensembl" id="ENSCANP00000001949.1"/>
    </source>
</evidence>
<evidence type="ECO:0000256" key="11">
    <source>
        <dbReference type="ARBA" id="ARBA00023242"/>
    </source>
</evidence>
<dbReference type="OMA" id="RCQEIDY"/>
<evidence type="ECO:0000256" key="13">
    <source>
        <dbReference type="ARBA" id="ARBA00034617"/>
    </source>
</evidence>
<evidence type="ECO:0000256" key="18">
    <source>
        <dbReference type="ARBA" id="ARBA00048988"/>
    </source>
</evidence>
<dbReference type="STRING" id="336983.ENSCANP00000001949"/>
<dbReference type="GO" id="GO:0035315">
    <property type="term" value="P:hair cell differentiation"/>
    <property type="evidence" value="ECO:0007669"/>
    <property type="project" value="TreeGrafter"/>
</dbReference>
<dbReference type="GO" id="GO:0048568">
    <property type="term" value="P:embryonic organ development"/>
    <property type="evidence" value="ECO:0007669"/>
    <property type="project" value="TreeGrafter"/>
</dbReference>
<evidence type="ECO:0000256" key="10">
    <source>
        <dbReference type="ARBA" id="ARBA00023235"/>
    </source>
</evidence>
<dbReference type="FunFam" id="3.40.50.300:FF:000117">
    <property type="entry name" value="Putative DNA repair helicase rad25"/>
    <property type="match status" value="1"/>
</dbReference>
<dbReference type="PROSITE" id="PS51194">
    <property type="entry name" value="HELICASE_CTER"/>
    <property type="match status" value="1"/>
</dbReference>
<evidence type="ECO:0000256" key="1">
    <source>
        <dbReference type="ARBA" id="ARBA00004123"/>
    </source>
</evidence>
<evidence type="ECO:0000256" key="5">
    <source>
        <dbReference type="ARBA" id="ARBA00022801"/>
    </source>
</evidence>
<evidence type="ECO:0000256" key="15">
    <source>
        <dbReference type="ARBA" id="ARBA00044799"/>
    </source>
</evidence>
<comment type="similarity">
    <text evidence="2">Belongs to the helicase family. RAD25/XPB subfamily.</text>
</comment>
<dbReference type="Pfam" id="PF04851">
    <property type="entry name" value="ResIII"/>
    <property type="match status" value="1"/>
</dbReference>
<dbReference type="RefSeq" id="XP_011797061.1">
    <property type="nucleotide sequence ID" value="XM_011941671.1"/>
</dbReference>
<dbReference type="GO" id="GO:0005675">
    <property type="term" value="C:transcription factor TFIIH holo complex"/>
    <property type="evidence" value="ECO:0007669"/>
    <property type="project" value="TreeGrafter"/>
</dbReference>
<evidence type="ECO:0000313" key="23">
    <source>
        <dbReference type="Proteomes" id="UP000233080"/>
    </source>
</evidence>
<dbReference type="CTD" id="2071"/>
<dbReference type="GO" id="GO:0003677">
    <property type="term" value="F:DNA binding"/>
    <property type="evidence" value="ECO:0007669"/>
    <property type="project" value="UniProtKB-KW"/>
</dbReference>
<comment type="catalytic activity">
    <reaction evidence="13">
        <text>Couples ATP hydrolysis with the unwinding of duplex DNA by translocating in the 3'-5' direction.</text>
        <dbReference type="EC" id="5.6.2.4"/>
    </reaction>
</comment>
<dbReference type="CDD" id="cd18789">
    <property type="entry name" value="SF2_C_XPB"/>
    <property type="match status" value="1"/>
</dbReference>
<dbReference type="NCBIfam" id="TIGR00603">
    <property type="entry name" value="rad25"/>
    <property type="match status" value="1"/>
</dbReference>
<dbReference type="GO" id="GO:0000112">
    <property type="term" value="C:nucleotide-excision repair factor 3 complex"/>
    <property type="evidence" value="ECO:0007669"/>
    <property type="project" value="TreeGrafter"/>
</dbReference>
<feature type="compositionally biased region" description="Basic and acidic residues" evidence="19">
    <location>
        <begin position="1"/>
        <end position="11"/>
    </location>
</feature>
<evidence type="ECO:0000256" key="7">
    <source>
        <dbReference type="ARBA" id="ARBA00022840"/>
    </source>
</evidence>
<evidence type="ECO:0000256" key="17">
    <source>
        <dbReference type="ARBA" id="ARBA00046596"/>
    </source>
</evidence>
<dbReference type="InterPro" id="IPR032830">
    <property type="entry name" value="XPB/Ssl2_N"/>
</dbReference>
<feature type="region of interest" description="Disordered" evidence="19">
    <location>
        <begin position="220"/>
        <end position="242"/>
    </location>
</feature>
<feature type="region of interest" description="Disordered" evidence="19">
    <location>
        <begin position="1"/>
        <end position="51"/>
    </location>
</feature>
<keyword evidence="7" id="KW-0067">ATP-binding</keyword>
<keyword evidence="9" id="KW-0234">DNA repair</keyword>
<keyword evidence="5" id="KW-0378">Hydrolase</keyword>
<organism evidence="22 23">
    <name type="scientific">Colobus angolensis palliatus</name>
    <name type="common">Peters' Angolan colobus</name>
    <dbReference type="NCBI Taxonomy" id="336983"/>
    <lineage>
        <taxon>Eukaryota</taxon>
        <taxon>Metazoa</taxon>
        <taxon>Chordata</taxon>
        <taxon>Craniata</taxon>
        <taxon>Vertebrata</taxon>
        <taxon>Euteleostomi</taxon>
        <taxon>Mammalia</taxon>
        <taxon>Eutheria</taxon>
        <taxon>Euarchontoglires</taxon>
        <taxon>Primates</taxon>
        <taxon>Haplorrhini</taxon>
        <taxon>Catarrhini</taxon>
        <taxon>Cercopithecidae</taxon>
        <taxon>Colobinae</taxon>
        <taxon>Colobus</taxon>
    </lineage>
</organism>
<comment type="subunit">
    <text evidence="17">Component of the 7-subunit TFIIH core complex composed of XPB/ERCC3, XPD/ERCC2, GTF2H1, GTF2H2, GTF2H3, GTF2H4 and GTF2H5, which is active in NER. The core complex associates with the 3-subunit CDK-activating kinase (CAK) module composed of CCNH/cyclin H, CDK7 and MNAT1 to form the 10-subunit holoenzyme (holo-TFIIH) active in transcription. Interacts with PUF60. Interacts with ATF7IP. Interacts with KAT2A; leading to KAT2A recruitment to promoters and acetylation of histones. Part of TBP-based Pol II pre-initiation complex (PIC), in which Pol II core assembles with general transcription factors and other specific initiation factors including GTF2E1, GTF2E2, GTF2F1, GTF2F2, TCEA1, ERCC2, ERCC3, GTF2H2, GTF2H3, GTF2H4, GTF2H5, GTF2A1, GTF2A2, GTF2B and TBP; this large multi-subunit PIC complex mediates DNA unwinding and targets Pol II core to the transcription start site where the first phosphodiester bond forms.</text>
</comment>
<feature type="compositionally biased region" description="Acidic residues" evidence="19">
    <location>
        <begin position="21"/>
        <end position="30"/>
    </location>
</feature>
<evidence type="ECO:0000256" key="6">
    <source>
        <dbReference type="ARBA" id="ARBA00022806"/>
    </source>
</evidence>
<dbReference type="EC" id="5.6.2.4" evidence="14"/>
<evidence type="ECO:0000256" key="3">
    <source>
        <dbReference type="ARBA" id="ARBA00022741"/>
    </source>
</evidence>
<dbReference type="GO" id="GO:0043138">
    <property type="term" value="F:3'-5' DNA helicase activity"/>
    <property type="evidence" value="ECO:0007669"/>
    <property type="project" value="UniProtKB-EC"/>
</dbReference>
<dbReference type="GO" id="GO:0097550">
    <property type="term" value="C:transcription preinitiation complex"/>
    <property type="evidence" value="ECO:0007669"/>
    <property type="project" value="TreeGrafter"/>
</dbReference>
<evidence type="ECO:0000256" key="19">
    <source>
        <dbReference type="SAM" id="MobiDB-lite"/>
    </source>
</evidence>
<dbReference type="OrthoDB" id="10262986at2759"/>
<keyword evidence="11" id="KW-0539">Nucleus</keyword>
<dbReference type="Gene3D" id="3.40.50.300">
    <property type="entry name" value="P-loop containing nucleotide triphosphate hydrolases"/>
    <property type="match status" value="2"/>
</dbReference>
<dbReference type="KEGG" id="cang:105511520"/>
<keyword evidence="6" id="KW-0347">Helicase</keyword>
<dbReference type="SMART" id="SM00487">
    <property type="entry name" value="DEXDc"/>
    <property type="match status" value="1"/>
</dbReference>
<dbReference type="InterPro" id="IPR001161">
    <property type="entry name" value="XPB/Ssl2"/>
</dbReference>
<evidence type="ECO:0000256" key="8">
    <source>
        <dbReference type="ARBA" id="ARBA00023125"/>
    </source>
</evidence>
<dbReference type="CDD" id="cd18029">
    <property type="entry name" value="DEXHc_XPB"/>
    <property type="match status" value="1"/>
</dbReference>
<reference evidence="22" key="2">
    <citation type="submission" date="2025-09" db="UniProtKB">
        <authorList>
            <consortium name="Ensembl"/>
        </authorList>
    </citation>
    <scope>IDENTIFICATION</scope>
</reference>
<comment type="catalytic activity">
    <reaction evidence="18">
        <text>ATP + H2O = ADP + phosphate + H(+)</text>
        <dbReference type="Rhea" id="RHEA:13065"/>
        <dbReference type="ChEBI" id="CHEBI:15377"/>
        <dbReference type="ChEBI" id="CHEBI:15378"/>
        <dbReference type="ChEBI" id="CHEBI:30616"/>
        <dbReference type="ChEBI" id="CHEBI:43474"/>
        <dbReference type="ChEBI" id="CHEBI:456216"/>
        <dbReference type="EC" id="5.6.2.4"/>
    </reaction>
</comment>
<evidence type="ECO:0000256" key="14">
    <source>
        <dbReference type="ARBA" id="ARBA00034808"/>
    </source>
</evidence>
<comment type="subcellular location">
    <subcellularLocation>
        <location evidence="1">Nucleus</location>
    </subcellularLocation>
</comment>
<feature type="domain" description="Helicase ATP-binding" evidence="20">
    <location>
        <begin position="327"/>
        <end position="488"/>
    </location>
</feature>
<evidence type="ECO:0000256" key="2">
    <source>
        <dbReference type="ARBA" id="ARBA00006637"/>
    </source>
</evidence>
<protein>
    <recommendedName>
        <fullName evidence="15">General transcription and DNA repair factor IIH helicase/translocase subunit XPB</fullName>
        <ecNumber evidence="14">5.6.2.4</ecNumber>
    </recommendedName>
    <alternativeName>
        <fullName evidence="16">DNA 3'-5' helicase/translocase XPB</fullName>
    </alternativeName>
    <alternativeName>
        <fullName evidence="12">DNA excision repair protein ERCC-3</fullName>
    </alternativeName>
</protein>
<sequence length="782" mass="89186">MGKRDRADRDKKKSRKRHYEDEEDDEEDAPGNDPQEAVPSAAGKQVDESGTKLDEYGAKDYRLQMPLKDDHTSRPLWVAPDGHIFLEAFSPVYKYAQDFLVAIAEPVCRPTHVHEYKLTAYSLYAAVSVGLQTSDITEYLRKLSKTGVPDGIMQFIKLCTVSYGKVKLVLKHNRYFVESSHPDVIQHLLQDPVIRECRLRNSEGEATELITETFTSKSAISKTAEGSGGPSTSRATDPQGKSDIPVDLFDFYEQMDKDEEEEEETQTVSFEVKQEMIEELQKRCIHLEYPLLAEYDFRNDSVNPDINIDLKPTAVLRPYQEKSLRKMFGNGRARSGVIVLPCGAGKSLVGVTAACTVRKRCLVLGNSAVSVEQWKAQFKMWSTIDDSQICRFTSDAKDKPIGCSVAISTYSMLGHTTKRSWEAERVMEWLKTQEWGLMILDEVHTIPAKMFRRVLTIVQAHCKLGLTATLVREDDKIVDLNFLIGPKLYEANWMELQNNGYIAKVQCAEVWCPMSPEFYREYVAIKTKKRILLYTMNPNKFRACQFLIKFHERRNDKIIVFADNVFALKEYAIRLNKPYIYGPTSQGERMQILQNFKHNPKINTIFISKVGDTSFDLPEANVLIQISSHGGSRRQEAQRLGRVLRAKKGMVAEEYNAFFYSLVSQDTQEMAYSTKRQRFLVDQGYSFKVITKLAGMEEEDLAFSTKEEQQQLLQKVLAATDLDAEEEVVAGEFGSRSSQASRRFGTMSSMSGADDTVYMEYHSSRSKAPSKHVHPLFKRFRK</sequence>
<evidence type="ECO:0000256" key="16">
    <source>
        <dbReference type="ARBA" id="ARBA00044810"/>
    </source>
</evidence>